<dbReference type="EMBL" id="CAMXCT030006593">
    <property type="protein sequence ID" value="CAL4803917.1"/>
    <property type="molecule type" value="Genomic_DNA"/>
</dbReference>
<gene>
    <name evidence="9" type="ORF">C1SCF055_LOCUS41332</name>
</gene>
<feature type="transmembrane region" description="Helical" evidence="6">
    <location>
        <begin position="775"/>
        <end position="796"/>
    </location>
</feature>
<protein>
    <submittedName>
        <fullName evidence="11">Ascorbate transporter, chloroplastic (Phosphate transporter PHT44) (AtPHT44) (Probable anion transporter 2)</fullName>
    </submittedName>
</protein>
<evidence type="ECO:0000256" key="6">
    <source>
        <dbReference type="SAM" id="Phobius"/>
    </source>
</evidence>
<dbReference type="InterPro" id="IPR011701">
    <property type="entry name" value="MFS"/>
</dbReference>
<dbReference type="PROSITE" id="PS00108">
    <property type="entry name" value="PROTEIN_KINASE_ST"/>
    <property type="match status" value="1"/>
</dbReference>
<dbReference type="SUPFAM" id="SSF56112">
    <property type="entry name" value="Protein kinase-like (PK-like)"/>
    <property type="match status" value="1"/>
</dbReference>
<dbReference type="PANTHER" id="PTHR11662">
    <property type="entry name" value="SOLUTE CARRIER FAMILY 17"/>
    <property type="match status" value="1"/>
</dbReference>
<dbReference type="AlphaFoldDB" id="A0A9P1DVW2"/>
<dbReference type="OrthoDB" id="4062651at2759"/>
<evidence type="ECO:0000313" key="12">
    <source>
        <dbReference type="Proteomes" id="UP001152797"/>
    </source>
</evidence>
<dbReference type="InterPro" id="IPR020846">
    <property type="entry name" value="MFS_dom"/>
</dbReference>
<feature type="transmembrane region" description="Helical" evidence="6">
    <location>
        <begin position="568"/>
        <end position="585"/>
    </location>
</feature>
<dbReference type="InterPro" id="IPR036259">
    <property type="entry name" value="MFS_trans_sf"/>
</dbReference>
<dbReference type="GO" id="GO:0004672">
    <property type="term" value="F:protein kinase activity"/>
    <property type="evidence" value="ECO:0007669"/>
    <property type="project" value="InterPro"/>
</dbReference>
<dbReference type="PANTHER" id="PTHR11662:SF399">
    <property type="entry name" value="FI19708P1-RELATED"/>
    <property type="match status" value="1"/>
</dbReference>
<reference evidence="9" key="1">
    <citation type="submission" date="2022-10" db="EMBL/GenBank/DDBJ databases">
        <authorList>
            <person name="Chen Y."/>
            <person name="Dougan E. K."/>
            <person name="Chan C."/>
            <person name="Rhodes N."/>
            <person name="Thang M."/>
        </authorList>
    </citation>
    <scope>NUCLEOTIDE SEQUENCE</scope>
</reference>
<accession>A0A9P1DVW2</accession>
<evidence type="ECO:0000256" key="2">
    <source>
        <dbReference type="ARBA" id="ARBA00022692"/>
    </source>
</evidence>
<proteinExistence type="predicted"/>
<dbReference type="PROSITE" id="PS50011">
    <property type="entry name" value="PROTEIN_KINASE_DOM"/>
    <property type="match status" value="1"/>
</dbReference>
<feature type="region of interest" description="Disordered" evidence="5">
    <location>
        <begin position="352"/>
        <end position="400"/>
    </location>
</feature>
<evidence type="ECO:0000256" key="4">
    <source>
        <dbReference type="ARBA" id="ARBA00023136"/>
    </source>
</evidence>
<dbReference type="SMART" id="SM00220">
    <property type="entry name" value="S_TKc"/>
    <property type="match status" value="1"/>
</dbReference>
<dbReference type="InterPro" id="IPR011009">
    <property type="entry name" value="Kinase-like_dom_sf"/>
</dbReference>
<dbReference type="InterPro" id="IPR050382">
    <property type="entry name" value="MFS_Na/Anion_cotransporter"/>
</dbReference>
<evidence type="ECO:0000256" key="3">
    <source>
        <dbReference type="ARBA" id="ARBA00022989"/>
    </source>
</evidence>
<feature type="domain" description="Major facilitator superfamily (MFS) profile" evidence="8">
    <location>
        <begin position="409"/>
        <end position="826"/>
    </location>
</feature>
<dbReference type="PROSITE" id="PS50850">
    <property type="entry name" value="MFS"/>
    <property type="match status" value="1"/>
</dbReference>
<dbReference type="GO" id="GO:0022857">
    <property type="term" value="F:transmembrane transporter activity"/>
    <property type="evidence" value="ECO:0007669"/>
    <property type="project" value="InterPro"/>
</dbReference>
<dbReference type="InterPro" id="IPR008271">
    <property type="entry name" value="Ser/Thr_kinase_AS"/>
</dbReference>
<dbReference type="GO" id="GO:0005524">
    <property type="term" value="F:ATP binding"/>
    <property type="evidence" value="ECO:0007669"/>
    <property type="project" value="InterPro"/>
</dbReference>
<evidence type="ECO:0000259" key="8">
    <source>
        <dbReference type="PROSITE" id="PS50850"/>
    </source>
</evidence>
<dbReference type="Pfam" id="PF07690">
    <property type="entry name" value="MFS_1"/>
    <property type="match status" value="1"/>
</dbReference>
<dbReference type="Pfam" id="PF00069">
    <property type="entry name" value="Pkinase"/>
    <property type="match status" value="1"/>
</dbReference>
<evidence type="ECO:0000313" key="11">
    <source>
        <dbReference type="EMBL" id="CAL4803917.1"/>
    </source>
</evidence>
<reference evidence="10" key="2">
    <citation type="submission" date="2024-04" db="EMBL/GenBank/DDBJ databases">
        <authorList>
            <person name="Chen Y."/>
            <person name="Shah S."/>
            <person name="Dougan E. K."/>
            <person name="Thang M."/>
            <person name="Chan C."/>
        </authorList>
    </citation>
    <scope>NUCLEOTIDE SEQUENCE [LARGE SCALE GENOMIC DNA]</scope>
</reference>
<feature type="transmembrane region" description="Helical" evidence="6">
    <location>
        <begin position="475"/>
        <end position="494"/>
    </location>
</feature>
<feature type="compositionally biased region" description="Low complexity" evidence="5">
    <location>
        <begin position="381"/>
        <end position="400"/>
    </location>
</feature>
<evidence type="ECO:0000313" key="10">
    <source>
        <dbReference type="EMBL" id="CAL1169980.1"/>
    </source>
</evidence>
<comment type="subcellular location">
    <subcellularLocation>
        <location evidence="1">Membrane</location>
        <topology evidence="1">Multi-pass membrane protein</topology>
    </subcellularLocation>
</comment>
<dbReference type="Gene3D" id="1.20.1250.20">
    <property type="entry name" value="MFS general substrate transporter like domains"/>
    <property type="match status" value="2"/>
</dbReference>
<keyword evidence="2 6" id="KW-0812">Transmembrane</keyword>
<feature type="domain" description="Protein kinase" evidence="7">
    <location>
        <begin position="141"/>
        <end position="450"/>
    </location>
</feature>
<dbReference type="EMBL" id="CAMXCT010006593">
    <property type="protein sequence ID" value="CAI4016605.1"/>
    <property type="molecule type" value="Genomic_DNA"/>
</dbReference>
<feature type="compositionally biased region" description="Polar residues" evidence="5">
    <location>
        <begin position="1"/>
        <end position="11"/>
    </location>
</feature>
<dbReference type="SUPFAM" id="SSF103473">
    <property type="entry name" value="MFS general substrate transporter"/>
    <property type="match status" value="1"/>
</dbReference>
<feature type="transmembrane region" description="Helical" evidence="6">
    <location>
        <begin position="539"/>
        <end position="562"/>
    </location>
</feature>
<comment type="caution">
    <text evidence="9">The sequence shown here is derived from an EMBL/GenBank/DDBJ whole genome shotgun (WGS) entry which is preliminary data.</text>
</comment>
<evidence type="ECO:0000313" key="9">
    <source>
        <dbReference type="EMBL" id="CAI4016605.1"/>
    </source>
</evidence>
<dbReference type="Gene3D" id="1.10.510.10">
    <property type="entry name" value="Transferase(Phosphotransferase) domain 1"/>
    <property type="match status" value="1"/>
</dbReference>
<feature type="region of interest" description="Disordered" evidence="5">
    <location>
        <begin position="73"/>
        <end position="110"/>
    </location>
</feature>
<dbReference type="CDD" id="cd00180">
    <property type="entry name" value="PKc"/>
    <property type="match status" value="1"/>
</dbReference>
<dbReference type="InterPro" id="IPR000719">
    <property type="entry name" value="Prot_kinase_dom"/>
</dbReference>
<evidence type="ECO:0000259" key="7">
    <source>
        <dbReference type="PROSITE" id="PS50011"/>
    </source>
</evidence>
<organism evidence="9">
    <name type="scientific">Cladocopium goreaui</name>
    <dbReference type="NCBI Taxonomy" id="2562237"/>
    <lineage>
        <taxon>Eukaryota</taxon>
        <taxon>Sar</taxon>
        <taxon>Alveolata</taxon>
        <taxon>Dinophyceae</taxon>
        <taxon>Suessiales</taxon>
        <taxon>Symbiodiniaceae</taxon>
        <taxon>Cladocopium</taxon>
    </lineage>
</organism>
<evidence type="ECO:0000256" key="5">
    <source>
        <dbReference type="SAM" id="MobiDB-lite"/>
    </source>
</evidence>
<keyword evidence="12" id="KW-1185">Reference proteome</keyword>
<feature type="transmembrane region" description="Helical" evidence="6">
    <location>
        <begin position="500"/>
        <end position="518"/>
    </location>
</feature>
<keyword evidence="3 6" id="KW-1133">Transmembrane helix</keyword>
<feature type="region of interest" description="Disordered" evidence="5">
    <location>
        <begin position="1"/>
        <end position="45"/>
    </location>
</feature>
<name>A0A9P1DVW2_9DINO</name>
<evidence type="ECO:0000256" key="1">
    <source>
        <dbReference type="ARBA" id="ARBA00004141"/>
    </source>
</evidence>
<feature type="transmembrane region" description="Helical" evidence="6">
    <location>
        <begin position="802"/>
        <end position="821"/>
    </location>
</feature>
<dbReference type="EMBL" id="CAMXCT020006593">
    <property type="protein sequence ID" value="CAL1169980.1"/>
    <property type="molecule type" value="Genomic_DNA"/>
</dbReference>
<dbReference type="Proteomes" id="UP001152797">
    <property type="component" value="Unassembled WGS sequence"/>
</dbReference>
<sequence>MGCGSSASAPYQSHPGVKTLEGQGGQVQGQGPSHFRNGQEPGEVPVIATQVSARALQVLAADLRPDASVPRMATATAHHAPGLRQSAAPRHPRHRVSVASSDSEGPWDKDDLSYGPSFGPEELQPADLIQIQQLPVQPNSYYVGGVLAKTDNCQIHLGASYSSKTKVIVKRVSREGSAQPFQTHVNEVRCLLRLQHDRIVKLLGVSLSPDHFLDIILEYCPMGALRNYVKENEEPKRLLQLLCDTAEALAFMHGQWFAHLDVKPHNILVQEGEVPRAKLCDFGTATRIGASGCLCGLMGTPGYRAPEIEERSEFNAYKADVWSLGKVAEFVETSCGRPLGVYRELLETRPGLADAPAPAQKGPQKRARVQSPAKRKEGTKETSSSSSAASPTGAASPPSAPKKFPARMMICWLLFGCRLVCQANRILLGALLPAIRQELTLSDAEAGSLLSAFASGYMFTQILGGALADLLGGKWILQLAITAVSLGSLVAPVALQQGLWPAYCTYFFMGIFEGPSFPTAGSMLSKWIPARERSLSSSLADTGGSIGGLLALAAGPVVASYLGWKACFVIFGMLSITFCSAWLCLASSSPAQSSWVSKQELKMLIDEGVVEKATKQRPSPVASGTFPAVPWRIFISPPVLAVCYAHSVFNFGRYFLYGWIPTFYSQVLDVPATTAAACMTCLQVADAYVKLIVAPFADNLVNSGRLSILGLRRLLSCSAFVGFGAGLCFCSCTRSPVLVTAALMAAKSASSCHAAGFKTNYLDISKKHTGTISGVGNTMATFASTLSPMLAGTVIQGSGWNAMFLLCFAVNLSGAVVFGLFSSATNLDRKD</sequence>
<dbReference type="GO" id="GO:0016020">
    <property type="term" value="C:membrane"/>
    <property type="evidence" value="ECO:0007669"/>
    <property type="project" value="UniProtKB-SubCell"/>
</dbReference>
<keyword evidence="4 6" id="KW-0472">Membrane</keyword>